<dbReference type="Gene3D" id="3.40.50.720">
    <property type="entry name" value="NAD(P)-binding Rossmann-like Domain"/>
    <property type="match status" value="1"/>
</dbReference>
<organism evidence="1 2">
    <name type="scientific">Nitrosospira multiformis (strain ATCC 25196 / NCIMB 11849 / C 71)</name>
    <dbReference type="NCBI Taxonomy" id="323848"/>
    <lineage>
        <taxon>Bacteria</taxon>
        <taxon>Pseudomonadati</taxon>
        <taxon>Pseudomonadota</taxon>
        <taxon>Betaproteobacteria</taxon>
        <taxon>Nitrosomonadales</taxon>
        <taxon>Nitrosomonadaceae</taxon>
        <taxon>Nitrosospira</taxon>
    </lineage>
</organism>
<dbReference type="EMBL" id="FNVK01000002">
    <property type="protein sequence ID" value="SEF46177.1"/>
    <property type="molecule type" value="Genomic_DNA"/>
</dbReference>
<sequence>MFAASDDKQARNTVLELGRAIGFDAMDAGGLRNARQLEALGYFNIQLGYVLGNGTDTGFKFIH</sequence>
<protein>
    <submittedName>
        <fullName evidence="1">Uncharacterized protein</fullName>
    </submittedName>
</protein>
<name>A0A1H5S8L5_NITMU</name>
<dbReference type="AlphaFoldDB" id="A0A1H5S8L5"/>
<gene>
    <name evidence="1" type="ORF">SAMN05216403_10220</name>
</gene>
<proteinExistence type="predicted"/>
<dbReference type="Proteomes" id="UP000236751">
    <property type="component" value="Unassembled WGS sequence"/>
</dbReference>
<evidence type="ECO:0000313" key="2">
    <source>
        <dbReference type="Proteomes" id="UP000236751"/>
    </source>
</evidence>
<dbReference type="RefSeq" id="WP_041352386.1">
    <property type="nucleotide sequence ID" value="NC_007614.1"/>
</dbReference>
<evidence type="ECO:0000313" key="1">
    <source>
        <dbReference type="EMBL" id="SEF46177.1"/>
    </source>
</evidence>
<reference evidence="1 2" key="1">
    <citation type="submission" date="2016-10" db="EMBL/GenBank/DDBJ databases">
        <authorList>
            <person name="de Groot N.N."/>
        </authorList>
    </citation>
    <scope>NUCLEOTIDE SEQUENCE [LARGE SCALE GENOMIC DNA]</scope>
    <source>
        <strain evidence="1 2">Nl13</strain>
    </source>
</reference>
<dbReference type="OrthoDB" id="5499754at2"/>
<accession>A0A1H5S8L5</accession>